<dbReference type="AlphaFoldDB" id="A0A4R1L019"/>
<feature type="domain" description="PIN" evidence="1">
    <location>
        <begin position="5"/>
        <end position="119"/>
    </location>
</feature>
<keyword evidence="3" id="KW-1185">Reference proteome</keyword>
<dbReference type="InterPro" id="IPR002716">
    <property type="entry name" value="PIN_dom"/>
</dbReference>
<dbReference type="RefSeq" id="WP_132299809.1">
    <property type="nucleotide sequence ID" value="NZ_CP170642.1"/>
</dbReference>
<dbReference type="InterPro" id="IPR002850">
    <property type="entry name" value="PIN_toxin-like"/>
</dbReference>
<dbReference type="Gene3D" id="3.40.50.1010">
    <property type="entry name" value="5'-nuclease"/>
    <property type="match status" value="1"/>
</dbReference>
<dbReference type="InterPro" id="IPR029060">
    <property type="entry name" value="PIN-like_dom_sf"/>
</dbReference>
<name>A0A4R1L019_9PAST</name>
<evidence type="ECO:0000313" key="2">
    <source>
        <dbReference type="EMBL" id="TCK71218.1"/>
    </source>
</evidence>
<reference evidence="2 3" key="1">
    <citation type="submission" date="2019-03" db="EMBL/GenBank/DDBJ databases">
        <title>Genomic Encyclopedia of Type Strains, Phase IV (KMG-IV): sequencing the most valuable type-strain genomes for metagenomic binning, comparative biology and taxonomic classification.</title>
        <authorList>
            <person name="Goeker M."/>
        </authorList>
    </citation>
    <scope>NUCLEOTIDE SEQUENCE [LARGE SCALE GENOMIC DNA]</scope>
    <source>
        <strain evidence="2 3">DSM 10053</strain>
    </source>
</reference>
<dbReference type="PANTHER" id="PTHR34610:SF3">
    <property type="entry name" value="SSL7007 PROTEIN"/>
    <property type="match status" value="1"/>
</dbReference>
<accession>A0A4R1L019</accession>
<evidence type="ECO:0000259" key="1">
    <source>
        <dbReference type="SMART" id="SM00670"/>
    </source>
</evidence>
<dbReference type="EMBL" id="SMGJ01000001">
    <property type="protein sequence ID" value="TCK71218.1"/>
    <property type="molecule type" value="Genomic_DNA"/>
</dbReference>
<dbReference type="PANTHER" id="PTHR34610">
    <property type="entry name" value="SSL7007 PROTEIN"/>
    <property type="match status" value="1"/>
</dbReference>
<organism evidence="2 3">
    <name type="scientific">Lonepinella koalarum</name>
    <dbReference type="NCBI Taxonomy" id="53417"/>
    <lineage>
        <taxon>Bacteria</taxon>
        <taxon>Pseudomonadati</taxon>
        <taxon>Pseudomonadota</taxon>
        <taxon>Gammaproteobacteria</taxon>
        <taxon>Pasteurellales</taxon>
        <taxon>Pasteurellaceae</taxon>
        <taxon>Lonepinella</taxon>
    </lineage>
</organism>
<dbReference type="NCBIfam" id="TIGR00305">
    <property type="entry name" value="putative toxin-antitoxin system toxin component, PIN family"/>
    <property type="match status" value="1"/>
</dbReference>
<dbReference type="SUPFAM" id="SSF88723">
    <property type="entry name" value="PIN domain-like"/>
    <property type="match status" value="1"/>
</dbReference>
<evidence type="ECO:0000313" key="3">
    <source>
        <dbReference type="Proteomes" id="UP000295496"/>
    </source>
</evidence>
<dbReference type="SMART" id="SM00670">
    <property type="entry name" value="PINc"/>
    <property type="match status" value="1"/>
</dbReference>
<dbReference type="Pfam" id="PF13470">
    <property type="entry name" value="PIN_3"/>
    <property type="match status" value="1"/>
</dbReference>
<dbReference type="Proteomes" id="UP000295496">
    <property type="component" value="Unassembled WGS sequence"/>
</dbReference>
<gene>
    <name evidence="2" type="ORF">EV692_0283</name>
</gene>
<proteinExistence type="predicted"/>
<sequence>MLRNNRIVIDTNILINAAIFPHSVPNQVLQKALQYYQVFVSQQTLNEFIEVIRRPKFSRYFNSVVEREHFIQFFSKAVEQIEITKTITDCQDPKDNKFLEIAIAANARLLVTGDKKDLLSMNPYRHLSIITATEFLLND</sequence>
<protein>
    <submittedName>
        <fullName evidence="2">Putative PIN family toxin of toxin-antitoxin system</fullName>
    </submittedName>
</protein>
<comment type="caution">
    <text evidence="2">The sequence shown here is derived from an EMBL/GenBank/DDBJ whole genome shotgun (WGS) entry which is preliminary data.</text>
</comment>